<evidence type="ECO:0000313" key="1">
    <source>
        <dbReference type="EMBL" id="SVB13174.1"/>
    </source>
</evidence>
<name>A0A382BHP1_9ZZZZ</name>
<sequence length="62" mass="7156">MNQDDEFTEPSPVQLRLDLFHLKAVPELQKKNPQYPNRPFLQSAWLNASILKHSSFFGELSG</sequence>
<proteinExistence type="predicted"/>
<dbReference type="AlphaFoldDB" id="A0A382BHP1"/>
<accession>A0A382BHP1</accession>
<reference evidence="1" key="1">
    <citation type="submission" date="2018-05" db="EMBL/GenBank/DDBJ databases">
        <authorList>
            <person name="Lanie J.A."/>
            <person name="Ng W.-L."/>
            <person name="Kazmierczak K.M."/>
            <person name="Andrzejewski T.M."/>
            <person name="Davidsen T.M."/>
            <person name="Wayne K.J."/>
            <person name="Tettelin H."/>
            <person name="Glass J.I."/>
            <person name="Rusch D."/>
            <person name="Podicherti R."/>
            <person name="Tsui H.-C.T."/>
            <person name="Winkler M.E."/>
        </authorList>
    </citation>
    <scope>NUCLEOTIDE SEQUENCE</scope>
</reference>
<protein>
    <submittedName>
        <fullName evidence="1">Uncharacterized protein</fullName>
    </submittedName>
</protein>
<dbReference type="EMBL" id="UINC01029812">
    <property type="protein sequence ID" value="SVB13174.1"/>
    <property type="molecule type" value="Genomic_DNA"/>
</dbReference>
<gene>
    <name evidence="1" type="ORF">METZ01_LOCUS166028</name>
</gene>
<organism evidence="1">
    <name type="scientific">marine metagenome</name>
    <dbReference type="NCBI Taxonomy" id="408172"/>
    <lineage>
        <taxon>unclassified sequences</taxon>
        <taxon>metagenomes</taxon>
        <taxon>ecological metagenomes</taxon>
    </lineage>
</organism>